<gene>
    <name evidence="1" type="ORF">HPP92_021110</name>
</gene>
<comment type="caution">
    <text evidence="1">The sequence shown here is derived from an EMBL/GenBank/DDBJ whole genome shotgun (WGS) entry which is preliminary data.</text>
</comment>
<sequence length="121" mass="13551">MVVINNFNPKSFVLGFQKMLEKGQTAPFHPTLVLQFDPNQRLRPKAITNGAVVGLARFDKRNDPESFVMIVLESRKHSSMLQCNQTAVGSSPSGLSTRLSKEINVHRFEQVLKTLAGERRA</sequence>
<evidence type="ECO:0000313" key="1">
    <source>
        <dbReference type="EMBL" id="KAG0462634.1"/>
    </source>
</evidence>
<name>A0A835PZ86_VANPL</name>
<protein>
    <submittedName>
        <fullName evidence="1">Uncharacterized protein</fullName>
    </submittedName>
</protein>
<reference evidence="1 2" key="1">
    <citation type="journal article" date="2020" name="Nat. Food">
        <title>A phased Vanilla planifolia genome enables genetic improvement of flavour and production.</title>
        <authorList>
            <person name="Hasing T."/>
            <person name="Tang H."/>
            <person name="Brym M."/>
            <person name="Khazi F."/>
            <person name="Huang T."/>
            <person name="Chambers A.H."/>
        </authorList>
    </citation>
    <scope>NUCLEOTIDE SEQUENCE [LARGE SCALE GENOMIC DNA]</scope>
    <source>
        <tissue evidence="1">Leaf</tissue>
    </source>
</reference>
<proteinExistence type="predicted"/>
<evidence type="ECO:0000313" key="2">
    <source>
        <dbReference type="Proteomes" id="UP000639772"/>
    </source>
</evidence>
<organism evidence="1 2">
    <name type="scientific">Vanilla planifolia</name>
    <name type="common">Vanilla</name>
    <dbReference type="NCBI Taxonomy" id="51239"/>
    <lineage>
        <taxon>Eukaryota</taxon>
        <taxon>Viridiplantae</taxon>
        <taxon>Streptophyta</taxon>
        <taxon>Embryophyta</taxon>
        <taxon>Tracheophyta</taxon>
        <taxon>Spermatophyta</taxon>
        <taxon>Magnoliopsida</taxon>
        <taxon>Liliopsida</taxon>
        <taxon>Asparagales</taxon>
        <taxon>Orchidaceae</taxon>
        <taxon>Vanilloideae</taxon>
        <taxon>Vanilleae</taxon>
        <taxon>Vanilla</taxon>
    </lineage>
</organism>
<dbReference type="AlphaFoldDB" id="A0A835PZ86"/>
<accession>A0A835PZ86</accession>
<dbReference type="Proteomes" id="UP000639772">
    <property type="component" value="Chromosome 11"/>
</dbReference>
<dbReference type="EMBL" id="JADCNM010000011">
    <property type="protein sequence ID" value="KAG0462634.1"/>
    <property type="molecule type" value="Genomic_DNA"/>
</dbReference>